<dbReference type="Gene3D" id="1.10.3290.10">
    <property type="entry name" value="Fido-like domain"/>
    <property type="match status" value="1"/>
</dbReference>
<keyword evidence="3" id="KW-1185">Reference proteome</keyword>
<dbReference type="Pfam" id="PF02661">
    <property type="entry name" value="Fic"/>
    <property type="match status" value="1"/>
</dbReference>
<gene>
    <name evidence="2" type="ORF">DS2_19171</name>
</gene>
<accession>W7Q5N3</accession>
<sequence length="518" mass="59901">MKPVGYSFLNSYYTLTLPKLGLEVYQDPNSDKGYTQTFGASNRKVLSKFNGISESPYEQMVAAIKHQGIRLHFFAAIFKVVDVVEFTNFIQQKPNSKYNRVLWYLYEWITDKKLELPDLKSGNYINLFEDEFYYTVHNGEKDKRTKVINNAIGTRDFCPTVRKTPHIKELAKINVYETAYAEVQKLGEYLSADVLSRSINYLYTKETKSSTEIEREKPDKQKMQRFLNSLKNIGLFALDKSKLIDVQNQIVEDSAKATDYRTCEVYVGSTIQRFGFIDEDVHYIGAKAEHVHSMMDGLFKTHERLMLDNNMPALIHATVISFGEVYIHPFDDGNGRIHRYLIHDVMKQREPEHKFIIPISAAILKNTAKYDQVLESISKPLMSMLRYDLDSENNNTVVIHNDIDYMYRYPDYTEHVQFVYEMMNAAISTELVEEIALIITFDEIKKSINKIADIPNAQLDKIVGIIINGKGVVSKSKQAFVNQYIDKNRLETVQQQATSIISYIEKTIKIDVQKMMSK</sequence>
<comment type="caution">
    <text evidence="2">The sequence shown here is derived from an EMBL/GenBank/DDBJ whole genome shotgun (WGS) entry which is preliminary data.</text>
</comment>
<dbReference type="PATRIC" id="fig|1328313.3.peg.3908"/>
<feature type="domain" description="Fido" evidence="1">
    <location>
        <begin position="238"/>
        <end position="390"/>
    </location>
</feature>
<dbReference type="InterPro" id="IPR003812">
    <property type="entry name" value="Fido"/>
</dbReference>
<proteinExistence type="predicted"/>
<dbReference type="PROSITE" id="PS51459">
    <property type="entry name" value="FIDO"/>
    <property type="match status" value="1"/>
</dbReference>
<evidence type="ECO:0000313" key="3">
    <source>
        <dbReference type="Proteomes" id="UP000019276"/>
    </source>
</evidence>
<dbReference type="EMBL" id="ARZY01000080">
    <property type="protein sequence ID" value="EWH08084.1"/>
    <property type="molecule type" value="Genomic_DNA"/>
</dbReference>
<dbReference type="InterPro" id="IPR036597">
    <property type="entry name" value="Fido-like_dom_sf"/>
</dbReference>
<evidence type="ECO:0000313" key="2">
    <source>
        <dbReference type="EMBL" id="EWH08084.1"/>
    </source>
</evidence>
<dbReference type="AlphaFoldDB" id="W7Q5N3"/>
<reference evidence="2 3" key="1">
    <citation type="journal article" date="2014" name="Genome Announc.">
        <title>Draft Genome Sequence of the Agar-Degrading Bacterium Catenovulum sp. Strain DS-2, Isolated from Intestines of Haliotis diversicolor.</title>
        <authorList>
            <person name="Shan D."/>
            <person name="Li X."/>
            <person name="Gu Z."/>
            <person name="Wei G."/>
            <person name="Gao Z."/>
            <person name="Shao Z."/>
        </authorList>
    </citation>
    <scope>NUCLEOTIDE SEQUENCE [LARGE SCALE GENOMIC DNA]</scope>
    <source>
        <strain evidence="2 3">DS-2</strain>
    </source>
</reference>
<dbReference type="SUPFAM" id="SSF140931">
    <property type="entry name" value="Fic-like"/>
    <property type="match status" value="1"/>
</dbReference>
<dbReference type="eggNOG" id="COG3177">
    <property type="taxonomic scope" value="Bacteria"/>
</dbReference>
<dbReference type="InterPro" id="IPR040198">
    <property type="entry name" value="Fido_containing"/>
</dbReference>
<name>W7Q5N3_9ALTE</name>
<evidence type="ECO:0000259" key="1">
    <source>
        <dbReference type="PROSITE" id="PS51459"/>
    </source>
</evidence>
<protein>
    <submittedName>
        <fullName evidence="2">Fic family protein</fullName>
    </submittedName>
</protein>
<dbReference type="Proteomes" id="UP000019276">
    <property type="component" value="Unassembled WGS sequence"/>
</dbReference>
<organism evidence="2 3">
    <name type="scientific">Catenovulum agarivorans DS-2</name>
    <dbReference type="NCBI Taxonomy" id="1328313"/>
    <lineage>
        <taxon>Bacteria</taxon>
        <taxon>Pseudomonadati</taxon>
        <taxon>Pseudomonadota</taxon>
        <taxon>Gammaproteobacteria</taxon>
        <taxon>Alteromonadales</taxon>
        <taxon>Alteromonadaceae</taxon>
        <taxon>Catenovulum</taxon>
    </lineage>
</organism>
<dbReference type="PANTHER" id="PTHR13504:SF40">
    <property type="entry name" value="FIDO DOMAIN-CONTAINING PROTEIN"/>
    <property type="match status" value="1"/>
</dbReference>
<dbReference type="RefSeq" id="WP_035016707.1">
    <property type="nucleotide sequence ID" value="NZ_ARZY01000080.1"/>
</dbReference>
<dbReference type="PANTHER" id="PTHR13504">
    <property type="entry name" value="FIDO DOMAIN-CONTAINING PROTEIN DDB_G0283145"/>
    <property type="match status" value="1"/>
</dbReference>
<dbReference type="STRING" id="1328313.DS2_19171"/>
<dbReference type="OrthoDB" id="9807853at2"/>